<dbReference type="InterPro" id="IPR006115">
    <property type="entry name" value="6PGDH_NADP-bd"/>
</dbReference>
<keyword evidence="2" id="KW-0560">Oxidoreductase</keyword>
<name>A0ABS9TNS3_9PSEU</name>
<evidence type="ECO:0000256" key="2">
    <source>
        <dbReference type="ARBA" id="ARBA00023002"/>
    </source>
</evidence>
<reference evidence="6 7" key="1">
    <citation type="submission" date="2022-03" db="EMBL/GenBank/DDBJ databases">
        <title>Pseudonocardia alaer sp. nov., a novel actinomycete isolated from reed forest soil.</title>
        <authorList>
            <person name="Wang L."/>
        </authorList>
    </citation>
    <scope>NUCLEOTIDE SEQUENCE [LARGE SCALE GENOMIC DNA]</scope>
    <source>
        <strain evidence="6 7">Y-16303</strain>
    </source>
</reference>
<dbReference type="SUPFAM" id="SSF51735">
    <property type="entry name" value="NAD(P)-binding Rossmann-fold domains"/>
    <property type="match status" value="1"/>
</dbReference>
<feature type="domain" description="6-phosphogluconate dehydrogenase NADP-binding" evidence="4">
    <location>
        <begin position="12"/>
        <end position="169"/>
    </location>
</feature>
<protein>
    <submittedName>
        <fullName evidence="6">NAD(P)-dependent oxidoreductase</fullName>
    </submittedName>
</protein>
<dbReference type="EMBL" id="JAKXMK010000030">
    <property type="protein sequence ID" value="MCH6170193.1"/>
    <property type="molecule type" value="Genomic_DNA"/>
</dbReference>
<keyword evidence="7" id="KW-1185">Reference proteome</keyword>
<evidence type="ECO:0000256" key="1">
    <source>
        <dbReference type="ARBA" id="ARBA00009080"/>
    </source>
</evidence>
<accession>A0ABS9TNS3</accession>
<evidence type="ECO:0000313" key="6">
    <source>
        <dbReference type="EMBL" id="MCH6170193.1"/>
    </source>
</evidence>
<dbReference type="PANTHER" id="PTHR43060:SF15">
    <property type="entry name" value="3-HYDROXYISOBUTYRATE DEHYDROGENASE-LIKE 1, MITOCHONDRIAL-RELATED"/>
    <property type="match status" value="1"/>
</dbReference>
<dbReference type="PIRSF" id="PIRSF000103">
    <property type="entry name" value="HIBADH"/>
    <property type="match status" value="1"/>
</dbReference>
<dbReference type="Gene3D" id="3.40.50.720">
    <property type="entry name" value="NAD(P)-binding Rossmann-like Domain"/>
    <property type="match status" value="1"/>
</dbReference>
<comment type="similarity">
    <text evidence="1">Belongs to the HIBADH-related family.</text>
</comment>
<dbReference type="InterPro" id="IPR036291">
    <property type="entry name" value="NAD(P)-bd_dom_sf"/>
</dbReference>
<comment type="caution">
    <text evidence="6">The sequence shown here is derived from an EMBL/GenBank/DDBJ whole genome shotgun (WGS) entry which is preliminary data.</text>
</comment>
<evidence type="ECO:0000313" key="7">
    <source>
        <dbReference type="Proteomes" id="UP001299970"/>
    </source>
</evidence>
<dbReference type="RefSeq" id="WP_241041002.1">
    <property type="nucleotide sequence ID" value="NZ_BAAAJF010000049.1"/>
</dbReference>
<feature type="domain" description="3-hydroxyisobutyrate dehydrogenase-like NAD-binding" evidence="5">
    <location>
        <begin position="172"/>
        <end position="262"/>
    </location>
</feature>
<evidence type="ECO:0000256" key="3">
    <source>
        <dbReference type="ARBA" id="ARBA00023027"/>
    </source>
</evidence>
<dbReference type="InterPro" id="IPR008927">
    <property type="entry name" value="6-PGluconate_DH-like_C_sf"/>
</dbReference>
<evidence type="ECO:0000259" key="4">
    <source>
        <dbReference type="Pfam" id="PF03446"/>
    </source>
</evidence>
<dbReference type="Proteomes" id="UP001299970">
    <property type="component" value="Unassembled WGS sequence"/>
</dbReference>
<keyword evidence="3" id="KW-0520">NAD</keyword>
<dbReference type="InterPro" id="IPR029154">
    <property type="entry name" value="HIBADH-like_NADP-bd"/>
</dbReference>
<evidence type="ECO:0000259" key="5">
    <source>
        <dbReference type="Pfam" id="PF14833"/>
    </source>
</evidence>
<sequence>MARADGVAEQNTVGVIGLGAMGLPIAGHLTRSRLAVTVHDTDATRSEAAAEHGCDVATDAAGVGARSAVTLVLVPTDDDVRAVCLDVLDRAPGSTLVICSSVHPATIREIAAASAERPGHGGVLDAALTGGVRAAEDGRVNLLVGGESAALARVRPALDPWCASVHHLGGLGAGQIAKSANNLVHWAQICAIEEALDLARSHGLSVPAVRAALFDAPTDSRTLRELERMRLTWWAKDLASVERLGHEIGRPMPVADMCRARMPSITVGSLAELLVWEPTDDPTPEIRDSTP</sequence>
<dbReference type="Pfam" id="PF14833">
    <property type="entry name" value="NAD_binding_11"/>
    <property type="match status" value="1"/>
</dbReference>
<dbReference type="SUPFAM" id="SSF48179">
    <property type="entry name" value="6-phosphogluconate dehydrogenase C-terminal domain-like"/>
    <property type="match status" value="1"/>
</dbReference>
<dbReference type="InterPro" id="IPR015815">
    <property type="entry name" value="HIBADH-related"/>
</dbReference>
<dbReference type="PANTHER" id="PTHR43060">
    <property type="entry name" value="3-HYDROXYISOBUTYRATE DEHYDROGENASE-LIKE 1, MITOCHONDRIAL-RELATED"/>
    <property type="match status" value="1"/>
</dbReference>
<dbReference type="Pfam" id="PF03446">
    <property type="entry name" value="NAD_binding_2"/>
    <property type="match status" value="1"/>
</dbReference>
<dbReference type="InterPro" id="IPR013328">
    <property type="entry name" value="6PGD_dom2"/>
</dbReference>
<organism evidence="6 7">
    <name type="scientific">Pseudonocardia alaniniphila</name>
    <dbReference type="NCBI Taxonomy" id="75291"/>
    <lineage>
        <taxon>Bacteria</taxon>
        <taxon>Bacillati</taxon>
        <taxon>Actinomycetota</taxon>
        <taxon>Actinomycetes</taxon>
        <taxon>Pseudonocardiales</taxon>
        <taxon>Pseudonocardiaceae</taxon>
        <taxon>Pseudonocardia</taxon>
    </lineage>
</organism>
<dbReference type="Gene3D" id="1.10.1040.10">
    <property type="entry name" value="N-(1-d-carboxylethyl)-l-norvaline Dehydrogenase, domain 2"/>
    <property type="match status" value="1"/>
</dbReference>
<proteinExistence type="inferred from homology"/>
<gene>
    <name evidence="6" type="ORF">MMF94_31210</name>
</gene>